<keyword evidence="3" id="KW-1185">Reference proteome</keyword>
<dbReference type="EMBL" id="BAAARW010000015">
    <property type="protein sequence ID" value="GAA2425360.1"/>
    <property type="molecule type" value="Genomic_DNA"/>
</dbReference>
<reference evidence="2 3" key="1">
    <citation type="journal article" date="2019" name="Int. J. Syst. Evol. Microbiol.">
        <title>The Global Catalogue of Microorganisms (GCM) 10K type strain sequencing project: providing services to taxonomists for standard genome sequencing and annotation.</title>
        <authorList>
            <consortium name="The Broad Institute Genomics Platform"/>
            <consortium name="The Broad Institute Genome Sequencing Center for Infectious Disease"/>
            <person name="Wu L."/>
            <person name="Ma J."/>
        </authorList>
    </citation>
    <scope>NUCLEOTIDE SEQUENCE [LARGE SCALE GENOMIC DNA]</scope>
    <source>
        <strain evidence="2 3">JCM 3325</strain>
    </source>
</reference>
<name>A0ABN3JAB4_9ACTN</name>
<evidence type="ECO:0000313" key="2">
    <source>
        <dbReference type="EMBL" id="GAA2425360.1"/>
    </source>
</evidence>
<organism evidence="2 3">
    <name type="scientific">Actinomadura vinacea</name>
    <dbReference type="NCBI Taxonomy" id="115336"/>
    <lineage>
        <taxon>Bacteria</taxon>
        <taxon>Bacillati</taxon>
        <taxon>Actinomycetota</taxon>
        <taxon>Actinomycetes</taxon>
        <taxon>Streptosporangiales</taxon>
        <taxon>Thermomonosporaceae</taxon>
        <taxon>Actinomadura</taxon>
    </lineage>
</organism>
<evidence type="ECO:0008006" key="4">
    <source>
        <dbReference type="Google" id="ProtNLM"/>
    </source>
</evidence>
<evidence type="ECO:0000256" key="1">
    <source>
        <dbReference type="SAM" id="SignalP"/>
    </source>
</evidence>
<dbReference type="RefSeq" id="WP_344590934.1">
    <property type="nucleotide sequence ID" value="NZ_BAAARW010000015.1"/>
</dbReference>
<protein>
    <recommendedName>
        <fullName evidence="4">Lipoprotein</fullName>
    </recommendedName>
</protein>
<dbReference type="Proteomes" id="UP001501231">
    <property type="component" value="Unassembled WGS sequence"/>
</dbReference>
<feature type="chain" id="PRO_5046259667" description="Lipoprotein" evidence="1">
    <location>
        <begin position="25"/>
        <end position="185"/>
    </location>
</feature>
<evidence type="ECO:0000313" key="3">
    <source>
        <dbReference type="Proteomes" id="UP001501231"/>
    </source>
</evidence>
<sequence length="185" mass="20085">MRPRTGRSIRAVAAACATVLAFGAAGCGVRPTGVVRAGPAPRAAADPSNNVIYLIRNGKLSPVARPGVPGLPEFVLNQLVQGPTEAERRAGLRSEIPGNVRLTYFRPVSDRRQPDVMVHGPAEHWSGKRLRWSRPAQAQLACTVGTIPDVRGIWISPEGAALSQYRAYPDMPMELRCDQFRDVRP</sequence>
<gene>
    <name evidence="2" type="ORF">GCM10010191_42070</name>
</gene>
<dbReference type="PROSITE" id="PS51257">
    <property type="entry name" value="PROKAR_LIPOPROTEIN"/>
    <property type="match status" value="1"/>
</dbReference>
<keyword evidence="1" id="KW-0732">Signal</keyword>
<feature type="signal peptide" evidence="1">
    <location>
        <begin position="1"/>
        <end position="24"/>
    </location>
</feature>
<comment type="caution">
    <text evidence="2">The sequence shown here is derived from an EMBL/GenBank/DDBJ whole genome shotgun (WGS) entry which is preliminary data.</text>
</comment>
<accession>A0ABN3JAB4</accession>
<proteinExistence type="predicted"/>